<dbReference type="Proteomes" id="UP001329430">
    <property type="component" value="Chromosome 10"/>
</dbReference>
<dbReference type="Pfam" id="PF14940">
    <property type="entry name" value="TMEM219"/>
    <property type="match status" value="1"/>
</dbReference>
<evidence type="ECO:0000256" key="4">
    <source>
        <dbReference type="ARBA" id="ARBA00023136"/>
    </source>
</evidence>
<feature type="domain" description="TMEM248/TMEM219" evidence="6">
    <location>
        <begin position="12"/>
        <end position="101"/>
    </location>
</feature>
<evidence type="ECO:0000256" key="5">
    <source>
        <dbReference type="SAM" id="Phobius"/>
    </source>
</evidence>
<dbReference type="PANTHER" id="PTHR16002">
    <property type="entry name" value="TRANSMEMBRANE PROTEIN 248-LIKE"/>
    <property type="match status" value="1"/>
</dbReference>
<keyword evidence="3 5" id="KW-1133">Transmembrane helix</keyword>
<evidence type="ECO:0000256" key="3">
    <source>
        <dbReference type="ARBA" id="ARBA00022989"/>
    </source>
</evidence>
<evidence type="ECO:0000259" key="6">
    <source>
        <dbReference type="Pfam" id="PF14940"/>
    </source>
</evidence>
<evidence type="ECO:0000313" key="7">
    <source>
        <dbReference type="EMBL" id="KAK5638523.1"/>
    </source>
</evidence>
<proteinExistence type="predicted"/>
<organism evidence="7 8">
    <name type="scientific">Pyrocoelia pectoralis</name>
    <dbReference type="NCBI Taxonomy" id="417401"/>
    <lineage>
        <taxon>Eukaryota</taxon>
        <taxon>Metazoa</taxon>
        <taxon>Ecdysozoa</taxon>
        <taxon>Arthropoda</taxon>
        <taxon>Hexapoda</taxon>
        <taxon>Insecta</taxon>
        <taxon>Pterygota</taxon>
        <taxon>Neoptera</taxon>
        <taxon>Endopterygota</taxon>
        <taxon>Coleoptera</taxon>
        <taxon>Polyphaga</taxon>
        <taxon>Elateriformia</taxon>
        <taxon>Elateroidea</taxon>
        <taxon>Lampyridae</taxon>
        <taxon>Lampyrinae</taxon>
        <taxon>Pyrocoelia</taxon>
    </lineage>
</organism>
<dbReference type="GO" id="GO:0016020">
    <property type="term" value="C:membrane"/>
    <property type="evidence" value="ECO:0007669"/>
    <property type="project" value="UniProtKB-SubCell"/>
</dbReference>
<evidence type="ECO:0000256" key="1">
    <source>
        <dbReference type="ARBA" id="ARBA00004370"/>
    </source>
</evidence>
<comment type="caution">
    <text evidence="7">The sequence shown here is derived from an EMBL/GenBank/DDBJ whole genome shotgun (WGS) entry which is preliminary data.</text>
</comment>
<dbReference type="PANTHER" id="PTHR16002:SF4">
    <property type="entry name" value="TMEM248_TMEM219 DOMAIN-CONTAINING PROTEIN"/>
    <property type="match status" value="1"/>
</dbReference>
<sequence length="272" mass="31191">MVFSLYKNFTANVKSRPPLIVFTVCLLGIIITSVCLAYYVHTHDKIVNVDAINDWISVLKYMNKLELCTKFEDTSQFQGKMQRDTSSVRITTPAKLLKIPSNSVTHFQALIPLADWSSKCPEKTEVPPHLQVEFSIPKHNDTEEICVTITGPSNFMPKLSMEGSCKSPEEQPITNKNKWIILKPNVKDLSAENLCDEEFLLQLQYDIDYNQNLKYDMYLSEEDRLMINYHLVVTSCFLVFVVILITCYALVRKTSSTISESKQHLMVKGMYL</sequence>
<dbReference type="InterPro" id="IPR039493">
    <property type="entry name" value="TMEM248/TMEM219"/>
</dbReference>
<keyword evidence="4 5" id="KW-0472">Membrane</keyword>
<keyword evidence="8" id="KW-1185">Reference proteome</keyword>
<comment type="subcellular location">
    <subcellularLocation>
        <location evidence="1">Membrane</location>
    </subcellularLocation>
</comment>
<evidence type="ECO:0000256" key="2">
    <source>
        <dbReference type="ARBA" id="ARBA00022692"/>
    </source>
</evidence>
<dbReference type="AlphaFoldDB" id="A0AAN7V383"/>
<feature type="transmembrane region" description="Helical" evidence="5">
    <location>
        <begin position="227"/>
        <end position="251"/>
    </location>
</feature>
<dbReference type="EMBL" id="JAVRBK010000010">
    <property type="protein sequence ID" value="KAK5638523.1"/>
    <property type="molecule type" value="Genomic_DNA"/>
</dbReference>
<feature type="transmembrane region" description="Helical" evidence="5">
    <location>
        <begin position="20"/>
        <end position="40"/>
    </location>
</feature>
<keyword evidence="2 5" id="KW-0812">Transmembrane</keyword>
<reference evidence="7 8" key="1">
    <citation type="journal article" date="2024" name="Insects">
        <title>An Improved Chromosome-Level Genome Assembly of the Firefly Pyrocoelia pectoralis.</title>
        <authorList>
            <person name="Fu X."/>
            <person name="Meyer-Rochow V.B."/>
            <person name="Ballantyne L."/>
            <person name="Zhu X."/>
        </authorList>
    </citation>
    <scope>NUCLEOTIDE SEQUENCE [LARGE SCALE GENOMIC DNA]</scope>
    <source>
        <strain evidence="7">XCY_ONT2</strain>
    </source>
</reference>
<protein>
    <recommendedName>
        <fullName evidence="6">TMEM248/TMEM219 domain-containing protein</fullName>
    </recommendedName>
</protein>
<gene>
    <name evidence="7" type="ORF">RI129_012818</name>
</gene>
<accession>A0AAN7V383</accession>
<evidence type="ECO:0000313" key="8">
    <source>
        <dbReference type="Proteomes" id="UP001329430"/>
    </source>
</evidence>
<dbReference type="InterPro" id="IPR039587">
    <property type="entry name" value="TMEM248/TMEM219_dom"/>
</dbReference>
<name>A0AAN7V383_9COLE</name>